<keyword evidence="1" id="KW-1185">Reference proteome</keyword>
<accession>A0A915KEU6</accession>
<evidence type="ECO:0000313" key="2">
    <source>
        <dbReference type="WBParaSite" id="nRc.2.0.1.t36459-RA"/>
    </source>
</evidence>
<protein>
    <submittedName>
        <fullName evidence="2">Uncharacterized protein</fullName>
    </submittedName>
</protein>
<dbReference type="Proteomes" id="UP000887565">
    <property type="component" value="Unplaced"/>
</dbReference>
<name>A0A915KEU6_ROMCU</name>
<proteinExistence type="predicted"/>
<dbReference type="WBParaSite" id="nRc.2.0.1.t36459-RA">
    <property type="protein sequence ID" value="nRc.2.0.1.t36459-RA"/>
    <property type="gene ID" value="nRc.2.0.1.g36459"/>
</dbReference>
<reference evidence="2" key="1">
    <citation type="submission" date="2022-11" db="UniProtKB">
        <authorList>
            <consortium name="WormBaseParasite"/>
        </authorList>
    </citation>
    <scope>IDENTIFICATION</scope>
</reference>
<organism evidence="1 2">
    <name type="scientific">Romanomermis culicivorax</name>
    <name type="common">Nematode worm</name>
    <dbReference type="NCBI Taxonomy" id="13658"/>
    <lineage>
        <taxon>Eukaryota</taxon>
        <taxon>Metazoa</taxon>
        <taxon>Ecdysozoa</taxon>
        <taxon>Nematoda</taxon>
        <taxon>Enoplea</taxon>
        <taxon>Dorylaimia</taxon>
        <taxon>Mermithida</taxon>
        <taxon>Mermithoidea</taxon>
        <taxon>Mermithidae</taxon>
        <taxon>Romanomermis</taxon>
    </lineage>
</organism>
<dbReference type="AlphaFoldDB" id="A0A915KEU6"/>
<evidence type="ECO:0000313" key="1">
    <source>
        <dbReference type="Proteomes" id="UP000887565"/>
    </source>
</evidence>
<sequence length="77" mass="9093">MYVKGMHWSGQPCERIKSENLYMYKAKKQFSHKMPQNFKKIKALSFSACDLMGYCTAVELQWLQHACNLHILCLQYT</sequence>